<feature type="compositionally biased region" description="Basic residues" evidence="2">
    <location>
        <begin position="59"/>
        <end position="73"/>
    </location>
</feature>
<feature type="compositionally biased region" description="Polar residues" evidence="2">
    <location>
        <begin position="534"/>
        <end position="548"/>
    </location>
</feature>
<organism evidence="3 4">
    <name type="scientific">Heterodermia speciosa</name>
    <dbReference type="NCBI Taxonomy" id="116794"/>
    <lineage>
        <taxon>Eukaryota</taxon>
        <taxon>Fungi</taxon>
        <taxon>Dikarya</taxon>
        <taxon>Ascomycota</taxon>
        <taxon>Pezizomycotina</taxon>
        <taxon>Lecanoromycetes</taxon>
        <taxon>OSLEUM clade</taxon>
        <taxon>Lecanoromycetidae</taxon>
        <taxon>Caliciales</taxon>
        <taxon>Physciaceae</taxon>
        <taxon>Heterodermia</taxon>
    </lineage>
</organism>
<dbReference type="OrthoDB" id="3946796at2759"/>
<dbReference type="Proteomes" id="UP000664521">
    <property type="component" value="Unassembled WGS sequence"/>
</dbReference>
<name>A0A8H3EDN2_9LECA</name>
<evidence type="ECO:0000256" key="1">
    <source>
        <dbReference type="SAM" id="Coils"/>
    </source>
</evidence>
<evidence type="ECO:0008006" key="5">
    <source>
        <dbReference type="Google" id="ProtNLM"/>
    </source>
</evidence>
<dbReference type="AlphaFoldDB" id="A0A8H3EDN2"/>
<sequence length="639" mass="69182">MPRITRATLRSNVALENSDLAAPVLSPSTPRKQRAPLGEIAGNVSGDSRIANSSGQMTKARKKGPAKVKKGNAAKKAEAGLLDCSENCDKILEDDNQSARSSAVEEACDDLMKHGSSDSQHVVLVDQDRNALSPAPNQAMQNIDPEVLSQQHDAFTPNKVKECKMKNKEEDSFVHAIRLRTPARPKDTGSEYGVIAADGETGLANSKNPQHRGDLRGQEQGSEEDSFVGKITTRSPVKPMTRIEDSVEAIDAFEDEMEKIGELMPAIGDTMPPMKTKTPKKNSANIAGSKSKSFRGEKSARSKAVIATATPVSKGVSQKNRQRSLGESEGSAQANTDVKHNASKQAPPTAAKRVSSIHKAPFQPAKSTKPPTRPIFELPGDAVARKLKDKREERLRNENKGDDKNVEIKSVLKPVKSTKPLTHPDFELPGDAVARKLKEQRENRLKQQEADAEPIRGAFKARPVRASQGPVVKSNATTKARMSLARESTESQRAPNIRPASKRSASVSLGDANHRLSTLSVAKRAHAPVAGPSPRTTRGPSLAATSSTRLSISVAARRVARNGNSAYQSVRGRAVFERNRATIEELERLRKEKEEAARKARVEAAERGRLASRQWAEKQKARKIGAEKGIGQNVAPAEA</sequence>
<feature type="coiled-coil region" evidence="1">
    <location>
        <begin position="576"/>
        <end position="606"/>
    </location>
</feature>
<reference evidence="3" key="1">
    <citation type="submission" date="2021-03" db="EMBL/GenBank/DDBJ databases">
        <authorList>
            <person name="Tagirdzhanova G."/>
        </authorList>
    </citation>
    <scope>NUCLEOTIDE SEQUENCE</scope>
</reference>
<evidence type="ECO:0000256" key="2">
    <source>
        <dbReference type="SAM" id="MobiDB-lite"/>
    </source>
</evidence>
<feature type="compositionally biased region" description="Polar residues" evidence="2">
    <location>
        <begin position="282"/>
        <end position="291"/>
    </location>
</feature>
<keyword evidence="4" id="KW-1185">Reference proteome</keyword>
<evidence type="ECO:0000313" key="3">
    <source>
        <dbReference type="EMBL" id="CAF9904609.1"/>
    </source>
</evidence>
<keyword evidence="1" id="KW-0175">Coiled coil</keyword>
<gene>
    <name evidence="3" type="ORF">HETSPECPRED_004733</name>
</gene>
<feature type="region of interest" description="Disordered" evidence="2">
    <location>
        <begin position="265"/>
        <end position="548"/>
    </location>
</feature>
<feature type="compositionally biased region" description="Polar residues" evidence="2">
    <location>
        <begin position="315"/>
        <end position="336"/>
    </location>
</feature>
<protein>
    <recommendedName>
        <fullName evidence="5">Carboxylesterase family protein</fullName>
    </recommendedName>
</protein>
<evidence type="ECO:0000313" key="4">
    <source>
        <dbReference type="Proteomes" id="UP000664521"/>
    </source>
</evidence>
<feature type="compositionally biased region" description="Basic and acidic residues" evidence="2">
    <location>
        <begin position="383"/>
        <end position="407"/>
    </location>
</feature>
<feature type="region of interest" description="Disordered" evidence="2">
    <location>
        <begin position="23"/>
        <end position="76"/>
    </location>
</feature>
<comment type="caution">
    <text evidence="3">The sequence shown here is derived from an EMBL/GenBank/DDBJ whole genome shotgun (WGS) entry which is preliminary data.</text>
</comment>
<accession>A0A8H3EDN2</accession>
<feature type="compositionally biased region" description="Basic and acidic residues" evidence="2">
    <location>
        <begin position="433"/>
        <end position="449"/>
    </location>
</feature>
<dbReference type="EMBL" id="CAJPDS010000003">
    <property type="protein sequence ID" value="CAF9904609.1"/>
    <property type="molecule type" value="Genomic_DNA"/>
</dbReference>
<feature type="region of interest" description="Disordered" evidence="2">
    <location>
        <begin position="199"/>
        <end position="243"/>
    </location>
</feature>
<proteinExistence type="predicted"/>